<reference evidence="2 3" key="1">
    <citation type="submission" date="2018-08" db="EMBL/GenBank/DDBJ databases">
        <title>Comamonas testosteroni strain SWCO2.</title>
        <authorList>
            <person name="Jiang N."/>
            <person name="Zhang X.Z."/>
        </authorList>
    </citation>
    <scope>NUCLEOTIDE SEQUENCE [LARGE SCALE GENOMIC DNA]</scope>
    <source>
        <strain evidence="2 3">SWCO2</strain>
    </source>
</reference>
<dbReference type="SUPFAM" id="SSF160631">
    <property type="entry name" value="SMI1/KNR4-like"/>
    <property type="match status" value="1"/>
</dbReference>
<dbReference type="InterPro" id="IPR011990">
    <property type="entry name" value="TPR-like_helical_dom_sf"/>
</dbReference>
<dbReference type="EMBL" id="QURR01000023">
    <property type="protein sequence ID" value="RGE42425.1"/>
    <property type="molecule type" value="Genomic_DNA"/>
</dbReference>
<feature type="domain" description="Knr4/Smi1-like" evidence="1">
    <location>
        <begin position="178"/>
        <end position="316"/>
    </location>
</feature>
<comment type="caution">
    <text evidence="2">The sequence shown here is derived from an EMBL/GenBank/DDBJ whole genome shotgun (WGS) entry which is preliminary data.</text>
</comment>
<keyword evidence="3" id="KW-1185">Reference proteome</keyword>
<evidence type="ECO:0000313" key="3">
    <source>
        <dbReference type="Proteomes" id="UP000261948"/>
    </source>
</evidence>
<dbReference type="SMART" id="SM00860">
    <property type="entry name" value="SMI1_KNR4"/>
    <property type="match status" value="1"/>
</dbReference>
<dbReference type="SUPFAM" id="SSF48452">
    <property type="entry name" value="TPR-like"/>
    <property type="match status" value="1"/>
</dbReference>
<dbReference type="Gene3D" id="3.40.1580.10">
    <property type="entry name" value="SMI1/KNR4-like"/>
    <property type="match status" value="1"/>
</dbReference>
<dbReference type="Pfam" id="PF09346">
    <property type="entry name" value="SMI1_KNR4"/>
    <property type="match status" value="1"/>
</dbReference>
<protein>
    <submittedName>
        <fullName evidence="2">SMI1/KNR4 family protein</fullName>
    </submittedName>
</protein>
<evidence type="ECO:0000259" key="1">
    <source>
        <dbReference type="SMART" id="SM00860"/>
    </source>
</evidence>
<dbReference type="InterPro" id="IPR037883">
    <property type="entry name" value="Knr4/Smi1-like_sf"/>
</dbReference>
<dbReference type="AlphaFoldDB" id="A0A373FG19"/>
<proteinExistence type="predicted"/>
<name>A0A373FG19_COMTE</name>
<dbReference type="OrthoDB" id="4827574at2"/>
<dbReference type="InterPro" id="IPR018958">
    <property type="entry name" value="Knr4/Smi1-like_dom"/>
</dbReference>
<gene>
    <name evidence="2" type="ORF">DZC30_16780</name>
</gene>
<evidence type="ECO:0000313" key="2">
    <source>
        <dbReference type="EMBL" id="RGE42425.1"/>
    </source>
</evidence>
<accession>A0A373FG19</accession>
<sequence length="323" mass="36526">MNSLPELLTQLATKHAAKEHDQIKSAILGLPEKERSDELLSLLARALINEDEFTAALEILEGMEARCSDEPWYCLRRALALWPLHREDEALPWFRKAQSLGLEEIDELPGTYYPKLVSKWVDRAETWAPRRVEMKAFEARRRAARSKQPLEADFTAADLEGLWDDCDYSREKYTGSVPTADEVASVEAELGYRLPSAYKALMAQRNGGMLTRNAFPNALVRDWTPAAYSVESIYGMDRSKEYSLCGSMGSRFWMDEWRYPAIGVVIGDTISAGHQMIVLDYSDCGPEGEPCVVSIDQESDYEISYLADNFAQFIRSLVPAEDD</sequence>
<organism evidence="2 3">
    <name type="scientific">Comamonas testosteroni</name>
    <name type="common">Pseudomonas testosteroni</name>
    <dbReference type="NCBI Taxonomy" id="285"/>
    <lineage>
        <taxon>Bacteria</taxon>
        <taxon>Pseudomonadati</taxon>
        <taxon>Pseudomonadota</taxon>
        <taxon>Betaproteobacteria</taxon>
        <taxon>Burkholderiales</taxon>
        <taxon>Comamonadaceae</taxon>
        <taxon>Comamonas</taxon>
    </lineage>
</organism>
<dbReference type="Proteomes" id="UP000261948">
    <property type="component" value="Unassembled WGS sequence"/>
</dbReference>